<dbReference type="AlphaFoldDB" id="A0AAN7Z4W0"/>
<sequence>MFHSISGKAFVLSDHIEEIVKFSKKAFSVYRNIEDLSSKEILELDDKKFITENSGHSIKALHWNGYLII</sequence>
<protein>
    <submittedName>
        <fullName evidence="1">Uncharacterized protein</fullName>
    </submittedName>
</protein>
<comment type="caution">
    <text evidence="1">The sequence shown here is derived from an EMBL/GenBank/DDBJ whole genome shotgun (WGS) entry which is preliminary data.</text>
</comment>
<gene>
    <name evidence="1" type="ORF">RB653_005878</name>
</gene>
<reference evidence="1 2" key="1">
    <citation type="submission" date="2023-11" db="EMBL/GenBank/DDBJ databases">
        <title>Dfirmibasis_genome.</title>
        <authorList>
            <person name="Edelbroek B."/>
            <person name="Kjellin J."/>
            <person name="Jerlstrom-Hultqvist J."/>
            <person name="Soderbom F."/>
        </authorList>
    </citation>
    <scope>NUCLEOTIDE SEQUENCE [LARGE SCALE GENOMIC DNA]</scope>
    <source>
        <strain evidence="1 2">TNS-C-14</strain>
    </source>
</reference>
<dbReference type="EMBL" id="JAVFKY010000001">
    <property type="protein sequence ID" value="KAK5584270.1"/>
    <property type="molecule type" value="Genomic_DNA"/>
</dbReference>
<accession>A0AAN7Z4W0</accession>
<name>A0AAN7Z4W0_9MYCE</name>
<evidence type="ECO:0000313" key="2">
    <source>
        <dbReference type="Proteomes" id="UP001344447"/>
    </source>
</evidence>
<proteinExistence type="predicted"/>
<evidence type="ECO:0000313" key="1">
    <source>
        <dbReference type="EMBL" id="KAK5584270.1"/>
    </source>
</evidence>
<organism evidence="1 2">
    <name type="scientific">Dictyostelium firmibasis</name>
    <dbReference type="NCBI Taxonomy" id="79012"/>
    <lineage>
        <taxon>Eukaryota</taxon>
        <taxon>Amoebozoa</taxon>
        <taxon>Evosea</taxon>
        <taxon>Eumycetozoa</taxon>
        <taxon>Dictyostelia</taxon>
        <taxon>Dictyosteliales</taxon>
        <taxon>Dictyosteliaceae</taxon>
        <taxon>Dictyostelium</taxon>
    </lineage>
</organism>
<keyword evidence="2" id="KW-1185">Reference proteome</keyword>
<dbReference type="Proteomes" id="UP001344447">
    <property type="component" value="Unassembled WGS sequence"/>
</dbReference>